<dbReference type="PROSITE" id="PS00099">
    <property type="entry name" value="THIOLASE_3"/>
    <property type="match status" value="1"/>
</dbReference>
<comment type="cofactor">
    <cofactor evidence="1">
        <name>K(+)</name>
        <dbReference type="ChEBI" id="CHEBI:29103"/>
    </cofactor>
</comment>
<dbReference type="InterPro" id="IPR020617">
    <property type="entry name" value="Thiolase_C"/>
</dbReference>
<name>A0ABR3GL42_9PEZI</name>
<dbReference type="Pfam" id="PF02803">
    <property type="entry name" value="Thiolase_C"/>
    <property type="match status" value="1"/>
</dbReference>
<accession>A0ABR3GL42</accession>
<dbReference type="PIRSF" id="PIRSF000429">
    <property type="entry name" value="Ac-CoA_Ac_transf"/>
    <property type="match status" value="1"/>
</dbReference>
<evidence type="ECO:0000256" key="8">
    <source>
        <dbReference type="RuleBase" id="RU003557"/>
    </source>
</evidence>
<dbReference type="Proteomes" id="UP001447188">
    <property type="component" value="Unassembled WGS sequence"/>
</dbReference>
<dbReference type="PANTHER" id="PTHR18919:SF165">
    <property type="entry name" value="ACETYL-COA ACETYLTRANSFERASE"/>
    <property type="match status" value="1"/>
</dbReference>
<dbReference type="InterPro" id="IPR020616">
    <property type="entry name" value="Thiolase_N"/>
</dbReference>
<evidence type="ECO:0000256" key="2">
    <source>
        <dbReference type="ARBA" id="ARBA00010982"/>
    </source>
</evidence>
<reference evidence="11 12" key="1">
    <citation type="submission" date="2024-02" db="EMBL/GenBank/DDBJ databases">
        <title>Discinaceae phylogenomics.</title>
        <authorList>
            <person name="Dirks A.C."/>
            <person name="James T.Y."/>
        </authorList>
    </citation>
    <scope>NUCLEOTIDE SEQUENCE [LARGE SCALE GENOMIC DNA]</scope>
    <source>
        <strain evidence="11 12">ACD0624</strain>
    </source>
</reference>
<dbReference type="EMBL" id="JBBBZM010000046">
    <property type="protein sequence ID" value="KAL0636645.1"/>
    <property type="molecule type" value="Genomic_DNA"/>
</dbReference>
<organism evidence="11 12">
    <name type="scientific">Discina gigas</name>
    <dbReference type="NCBI Taxonomy" id="1032678"/>
    <lineage>
        <taxon>Eukaryota</taxon>
        <taxon>Fungi</taxon>
        <taxon>Dikarya</taxon>
        <taxon>Ascomycota</taxon>
        <taxon>Pezizomycotina</taxon>
        <taxon>Pezizomycetes</taxon>
        <taxon>Pezizales</taxon>
        <taxon>Discinaceae</taxon>
        <taxon>Discina</taxon>
    </lineage>
</organism>
<evidence type="ECO:0000256" key="7">
    <source>
        <dbReference type="ARBA" id="ARBA00037924"/>
    </source>
</evidence>
<feature type="domain" description="Thiolase N-terminal" evidence="9">
    <location>
        <begin position="5"/>
        <end position="265"/>
    </location>
</feature>
<evidence type="ECO:0000256" key="4">
    <source>
        <dbReference type="ARBA" id="ARBA00022679"/>
    </source>
</evidence>
<evidence type="ECO:0000256" key="3">
    <source>
        <dbReference type="ARBA" id="ARBA00012705"/>
    </source>
</evidence>
<keyword evidence="12" id="KW-1185">Reference proteome</keyword>
<dbReference type="InterPro" id="IPR016039">
    <property type="entry name" value="Thiolase-like"/>
</dbReference>
<evidence type="ECO:0000256" key="1">
    <source>
        <dbReference type="ARBA" id="ARBA00001958"/>
    </source>
</evidence>
<evidence type="ECO:0000313" key="12">
    <source>
        <dbReference type="Proteomes" id="UP001447188"/>
    </source>
</evidence>
<dbReference type="InterPro" id="IPR020613">
    <property type="entry name" value="Thiolase_CS"/>
</dbReference>
<evidence type="ECO:0000313" key="11">
    <source>
        <dbReference type="EMBL" id="KAL0636645.1"/>
    </source>
</evidence>
<dbReference type="GO" id="GO:0003985">
    <property type="term" value="F:acetyl-CoA C-acetyltransferase activity"/>
    <property type="evidence" value="ECO:0007669"/>
    <property type="project" value="UniProtKB-EC"/>
</dbReference>
<evidence type="ECO:0000256" key="6">
    <source>
        <dbReference type="ARBA" id="ARBA00023315"/>
    </source>
</evidence>
<dbReference type="Gene3D" id="3.40.47.10">
    <property type="match status" value="1"/>
</dbReference>
<dbReference type="NCBIfam" id="TIGR01930">
    <property type="entry name" value="AcCoA-C-Actrans"/>
    <property type="match status" value="1"/>
</dbReference>
<feature type="domain" description="Thiolase C-terminal" evidence="10">
    <location>
        <begin position="273"/>
        <end position="394"/>
    </location>
</feature>
<keyword evidence="4 8" id="KW-0808">Transferase</keyword>
<gene>
    <name evidence="11" type="primary">ERG10</name>
    <name evidence="11" type="ORF">Q9L58_004376</name>
</gene>
<keyword evidence="6 8" id="KW-0012">Acyltransferase</keyword>
<proteinExistence type="inferred from homology"/>
<evidence type="ECO:0000259" key="9">
    <source>
        <dbReference type="Pfam" id="PF00108"/>
    </source>
</evidence>
<dbReference type="PANTHER" id="PTHR18919">
    <property type="entry name" value="ACETYL-COA C-ACYLTRANSFERASE"/>
    <property type="match status" value="1"/>
</dbReference>
<dbReference type="SUPFAM" id="SSF53901">
    <property type="entry name" value="Thiolase-like"/>
    <property type="match status" value="2"/>
</dbReference>
<dbReference type="InterPro" id="IPR020615">
    <property type="entry name" value="Thiolase_acyl_enz_int_AS"/>
</dbReference>
<comment type="caution">
    <text evidence="11">The sequence shown here is derived from an EMBL/GenBank/DDBJ whole genome shotgun (WGS) entry which is preliminary data.</text>
</comment>
<dbReference type="Pfam" id="PF00108">
    <property type="entry name" value="Thiolase_N"/>
    <property type="match status" value="1"/>
</dbReference>
<protein>
    <recommendedName>
        <fullName evidence="3">acetyl-CoA C-acetyltransferase</fullName>
        <ecNumber evidence="3">2.3.1.9</ecNumber>
    </recommendedName>
</protein>
<keyword evidence="5" id="KW-0630">Potassium</keyword>
<dbReference type="PROSITE" id="PS00737">
    <property type="entry name" value="THIOLASE_2"/>
    <property type="match status" value="1"/>
</dbReference>
<evidence type="ECO:0000259" key="10">
    <source>
        <dbReference type="Pfam" id="PF02803"/>
    </source>
</evidence>
<dbReference type="InterPro" id="IPR020610">
    <property type="entry name" value="Thiolase_AS"/>
</dbReference>
<dbReference type="PROSITE" id="PS00098">
    <property type="entry name" value="THIOLASE_1"/>
    <property type="match status" value="1"/>
</dbReference>
<comment type="similarity">
    <text evidence="2 8">Belongs to the thiolase-like superfamily. Thiolase family.</text>
</comment>
<dbReference type="InterPro" id="IPR002155">
    <property type="entry name" value="Thiolase"/>
</dbReference>
<dbReference type="CDD" id="cd00751">
    <property type="entry name" value="thiolase"/>
    <property type="match status" value="1"/>
</dbReference>
<comment type="pathway">
    <text evidence="7">Metabolic intermediate biosynthesis; (R)-mevalonate biosynthesis; (R)-mevalonate from acetyl-CoA: step 1/3.</text>
</comment>
<sequence length="396" mass="40694">MPEAVYIVAAARTPLGGFQGSLASLTAIQLGTHAIKSALAKVPAIEASKVEEVFFGNVLSANLGQNPARQCAINAGLSNTTVCTTVNKVCASSMKAIILGTQTILTGCAEIVIAGGTESMTNAPYYIPSARSGARYGNQTMIDGIVRDGLSDAYDNLAMGFAAEECATDHSFNREQQDAYAIKSYQKAQEAVTNGGFKEEIAPIEVSGGRGKPNKLVEVDDEPKNLNIEKLKSVRPVFIPSGGTVTAPNASPISDGACAVVLVSAATLSALKLTPIAKILGWGEAAQAPSKFTTSPSLAIPKALKHAGITEEQVDYYEINEAFSVVALANLKLLAIDAAKVNVNGGAVALGHPLGCSGARIVTTLTNVLKQRGGKIGVAAICNGGGGASAMVIESC</sequence>
<dbReference type="EC" id="2.3.1.9" evidence="3"/>
<evidence type="ECO:0000256" key="5">
    <source>
        <dbReference type="ARBA" id="ARBA00022958"/>
    </source>
</evidence>